<comment type="subcellular location">
    <subcellularLocation>
        <location evidence="1">Nucleus</location>
    </subcellularLocation>
</comment>
<accession>A0A7S1IFR2</accession>
<evidence type="ECO:0000256" key="3">
    <source>
        <dbReference type="ARBA" id="ARBA00023187"/>
    </source>
</evidence>
<dbReference type="AlphaFoldDB" id="A0A7S1IFR2"/>
<dbReference type="GO" id="GO:0005654">
    <property type="term" value="C:nucleoplasm"/>
    <property type="evidence" value="ECO:0007669"/>
    <property type="project" value="TreeGrafter"/>
</dbReference>
<protein>
    <submittedName>
        <fullName evidence="6">Uncharacterized protein</fullName>
    </submittedName>
</protein>
<feature type="region of interest" description="Disordered" evidence="5">
    <location>
        <begin position="117"/>
        <end position="138"/>
    </location>
</feature>
<dbReference type="EMBL" id="HBGA01059403">
    <property type="protein sequence ID" value="CAD9010865.1"/>
    <property type="molecule type" value="Transcribed_RNA"/>
</dbReference>
<dbReference type="GO" id="GO:0003723">
    <property type="term" value="F:RNA binding"/>
    <property type="evidence" value="ECO:0007669"/>
    <property type="project" value="TreeGrafter"/>
</dbReference>
<evidence type="ECO:0000256" key="1">
    <source>
        <dbReference type="ARBA" id="ARBA00004123"/>
    </source>
</evidence>
<feature type="compositionally biased region" description="Low complexity" evidence="5">
    <location>
        <begin position="119"/>
        <end position="128"/>
    </location>
</feature>
<keyword evidence="2" id="KW-0507">mRNA processing</keyword>
<evidence type="ECO:0000256" key="5">
    <source>
        <dbReference type="SAM" id="MobiDB-lite"/>
    </source>
</evidence>
<evidence type="ECO:0000256" key="4">
    <source>
        <dbReference type="ARBA" id="ARBA00023242"/>
    </source>
</evidence>
<organism evidence="6">
    <name type="scientific">Eutreptiella gymnastica</name>
    <dbReference type="NCBI Taxonomy" id="73025"/>
    <lineage>
        <taxon>Eukaryota</taxon>
        <taxon>Discoba</taxon>
        <taxon>Euglenozoa</taxon>
        <taxon>Euglenida</taxon>
        <taxon>Spirocuta</taxon>
        <taxon>Euglenophyceae</taxon>
        <taxon>Eutreptiales</taxon>
        <taxon>Eutreptiaceae</taxon>
        <taxon>Eutreptiella</taxon>
    </lineage>
</organism>
<keyword evidence="3" id="KW-0508">mRNA splicing</keyword>
<gene>
    <name evidence="6" type="ORF">EGYM00392_LOCUS21965</name>
</gene>
<dbReference type="PANTHER" id="PTHR23340">
    <property type="entry name" value="ARGININE/SERINE RICH SPLICING FACTOR SF4/14"/>
    <property type="match status" value="1"/>
</dbReference>
<evidence type="ECO:0000256" key="2">
    <source>
        <dbReference type="ARBA" id="ARBA00022664"/>
    </source>
</evidence>
<dbReference type="GO" id="GO:0006397">
    <property type="term" value="P:mRNA processing"/>
    <property type="evidence" value="ECO:0007669"/>
    <property type="project" value="UniProtKB-KW"/>
</dbReference>
<name>A0A7S1IFR2_9EUGL</name>
<proteinExistence type="predicted"/>
<dbReference type="InterPro" id="IPR040169">
    <property type="entry name" value="SUGP1/2"/>
</dbReference>
<keyword evidence="4" id="KW-0539">Nucleus</keyword>
<dbReference type="GO" id="GO:0008380">
    <property type="term" value="P:RNA splicing"/>
    <property type="evidence" value="ECO:0007669"/>
    <property type="project" value="UniProtKB-KW"/>
</dbReference>
<evidence type="ECO:0000313" key="6">
    <source>
        <dbReference type="EMBL" id="CAD9010865.1"/>
    </source>
</evidence>
<sequence>MRELRGHLKKLRQQGTVVYIQPEDDHHVNAGKLGNLDALAKLDAIYSKREEDRKAALFGYPDDTLTSGGSNASTVSSAADGHSVVAGPAGRHLQEYIPDTVMADFLAKSAAVRSGKALSSSTTSMQSSGDPGLDRAGLGSVAEKGATHVPQEGDDDFRLYQKRMMLAYKYRPNPLGNPRTPYY</sequence>
<reference evidence="6" key="1">
    <citation type="submission" date="2021-01" db="EMBL/GenBank/DDBJ databases">
        <authorList>
            <person name="Corre E."/>
            <person name="Pelletier E."/>
            <person name="Niang G."/>
            <person name="Scheremetjew M."/>
            <person name="Finn R."/>
            <person name="Kale V."/>
            <person name="Holt S."/>
            <person name="Cochrane G."/>
            <person name="Meng A."/>
            <person name="Brown T."/>
            <person name="Cohen L."/>
        </authorList>
    </citation>
    <scope>NUCLEOTIDE SEQUENCE</scope>
    <source>
        <strain evidence="6">NIES-381</strain>
    </source>
</reference>
<dbReference type="PANTHER" id="PTHR23340:SF0">
    <property type="entry name" value="SURP AND G-PATCH DOMAIN-CONTAINING PROTEIN 1 ISOFORM X1"/>
    <property type="match status" value="1"/>
</dbReference>